<accession>A0ABP4WEF9</accession>
<evidence type="ECO:0000256" key="1">
    <source>
        <dbReference type="SAM" id="Phobius"/>
    </source>
</evidence>
<feature type="transmembrane region" description="Helical" evidence="1">
    <location>
        <begin position="37"/>
        <end position="61"/>
    </location>
</feature>
<dbReference type="Proteomes" id="UP001501057">
    <property type="component" value="Unassembled WGS sequence"/>
</dbReference>
<reference evidence="3" key="1">
    <citation type="journal article" date="2019" name="Int. J. Syst. Evol. Microbiol.">
        <title>The Global Catalogue of Microorganisms (GCM) 10K type strain sequencing project: providing services to taxonomists for standard genome sequencing and annotation.</title>
        <authorList>
            <consortium name="The Broad Institute Genomics Platform"/>
            <consortium name="The Broad Institute Genome Sequencing Center for Infectious Disease"/>
            <person name="Wu L."/>
            <person name="Ma J."/>
        </authorList>
    </citation>
    <scope>NUCLEOTIDE SEQUENCE [LARGE SCALE GENOMIC DNA]</scope>
    <source>
        <strain evidence="3">JCM 13518</strain>
    </source>
</reference>
<keyword evidence="1" id="KW-0812">Transmembrane</keyword>
<keyword evidence="1" id="KW-1133">Transmembrane helix</keyword>
<organism evidence="2 3">
    <name type="scientific">Aeromicrobium alkaliterrae</name>
    <dbReference type="NCBI Taxonomy" id="302168"/>
    <lineage>
        <taxon>Bacteria</taxon>
        <taxon>Bacillati</taxon>
        <taxon>Actinomycetota</taxon>
        <taxon>Actinomycetes</taxon>
        <taxon>Propionibacteriales</taxon>
        <taxon>Nocardioidaceae</taxon>
        <taxon>Aeromicrobium</taxon>
    </lineage>
</organism>
<evidence type="ECO:0000313" key="3">
    <source>
        <dbReference type="Proteomes" id="UP001501057"/>
    </source>
</evidence>
<evidence type="ECO:0000313" key="2">
    <source>
        <dbReference type="EMBL" id="GAA1750971.1"/>
    </source>
</evidence>
<keyword evidence="3" id="KW-1185">Reference proteome</keyword>
<comment type="caution">
    <text evidence="2">The sequence shown here is derived from an EMBL/GenBank/DDBJ whole genome shotgun (WGS) entry which is preliminary data.</text>
</comment>
<dbReference type="EMBL" id="BAAAME010000006">
    <property type="protein sequence ID" value="GAA1750971.1"/>
    <property type="molecule type" value="Genomic_DNA"/>
</dbReference>
<keyword evidence="1" id="KW-0472">Membrane</keyword>
<feature type="transmembrane region" description="Helical" evidence="1">
    <location>
        <begin position="73"/>
        <end position="93"/>
    </location>
</feature>
<gene>
    <name evidence="2" type="ORF">GCM10009710_33460</name>
</gene>
<evidence type="ECO:0008006" key="4">
    <source>
        <dbReference type="Google" id="ProtNLM"/>
    </source>
</evidence>
<sequence>MTETIAAQLAYYVTQVPDPGSGTAPPGSEGIITILQWAAWIAAAVCVLGVIIAGAMMAVQMQRGEGGQSVSRLGWVMAGAIVIGSASALVGAIL</sequence>
<name>A0ABP4WEF9_9ACTN</name>
<proteinExistence type="predicted"/>
<dbReference type="RefSeq" id="WP_344203736.1">
    <property type="nucleotide sequence ID" value="NZ_BAAAME010000006.1"/>
</dbReference>
<protein>
    <recommendedName>
        <fullName evidence="4">Conjugal transfer protein TrbC</fullName>
    </recommendedName>
</protein>